<evidence type="ECO:0000313" key="3">
    <source>
        <dbReference type="Proteomes" id="UP000625711"/>
    </source>
</evidence>
<sequence>MEANNNERRPTAERRKIVSARTAKTTTPFFYPGVRTMMRTISRKSGTGPTGKGGGGEERLVRSWISEERGIGDVL</sequence>
<organism evidence="2 3">
    <name type="scientific">Rhynchophorus ferrugineus</name>
    <name type="common">Red palm weevil</name>
    <name type="synonym">Curculio ferrugineus</name>
    <dbReference type="NCBI Taxonomy" id="354439"/>
    <lineage>
        <taxon>Eukaryota</taxon>
        <taxon>Metazoa</taxon>
        <taxon>Ecdysozoa</taxon>
        <taxon>Arthropoda</taxon>
        <taxon>Hexapoda</taxon>
        <taxon>Insecta</taxon>
        <taxon>Pterygota</taxon>
        <taxon>Neoptera</taxon>
        <taxon>Endopterygota</taxon>
        <taxon>Coleoptera</taxon>
        <taxon>Polyphaga</taxon>
        <taxon>Cucujiformia</taxon>
        <taxon>Curculionidae</taxon>
        <taxon>Dryophthorinae</taxon>
        <taxon>Rhynchophorus</taxon>
    </lineage>
</organism>
<reference evidence="2" key="1">
    <citation type="submission" date="2020-08" db="EMBL/GenBank/DDBJ databases">
        <title>Genome sequencing and assembly of the red palm weevil Rhynchophorus ferrugineus.</title>
        <authorList>
            <person name="Dias G.B."/>
            <person name="Bergman C.M."/>
            <person name="Manee M."/>
        </authorList>
    </citation>
    <scope>NUCLEOTIDE SEQUENCE</scope>
    <source>
        <strain evidence="2">AA-2017</strain>
        <tissue evidence="2">Whole larva</tissue>
    </source>
</reference>
<keyword evidence="3" id="KW-1185">Reference proteome</keyword>
<accession>A0A834IZR2</accession>
<dbReference type="Proteomes" id="UP000625711">
    <property type="component" value="Unassembled WGS sequence"/>
</dbReference>
<evidence type="ECO:0000256" key="1">
    <source>
        <dbReference type="SAM" id="MobiDB-lite"/>
    </source>
</evidence>
<proteinExistence type="predicted"/>
<gene>
    <name evidence="2" type="ORF">GWI33_002047</name>
</gene>
<protein>
    <submittedName>
        <fullName evidence="2">Uncharacterized protein</fullName>
    </submittedName>
</protein>
<comment type="caution">
    <text evidence="2">The sequence shown here is derived from an EMBL/GenBank/DDBJ whole genome shotgun (WGS) entry which is preliminary data.</text>
</comment>
<feature type="region of interest" description="Disordered" evidence="1">
    <location>
        <begin position="40"/>
        <end position="59"/>
    </location>
</feature>
<dbReference type="AlphaFoldDB" id="A0A834IZR2"/>
<dbReference type="EMBL" id="JAACXV010000015">
    <property type="protein sequence ID" value="KAF7287228.1"/>
    <property type="molecule type" value="Genomic_DNA"/>
</dbReference>
<evidence type="ECO:0000313" key="2">
    <source>
        <dbReference type="EMBL" id="KAF7287228.1"/>
    </source>
</evidence>
<name>A0A834IZR2_RHYFE</name>